<gene>
    <name evidence="1" type="ORF">METZ01_LOCUS6478</name>
</gene>
<accession>A0A381NHP3</accession>
<reference evidence="1" key="1">
    <citation type="submission" date="2018-05" db="EMBL/GenBank/DDBJ databases">
        <authorList>
            <person name="Lanie J.A."/>
            <person name="Ng W.-L."/>
            <person name="Kazmierczak K.M."/>
            <person name="Andrzejewski T.M."/>
            <person name="Davidsen T.M."/>
            <person name="Wayne K.J."/>
            <person name="Tettelin H."/>
            <person name="Glass J.I."/>
            <person name="Rusch D."/>
            <person name="Podicherti R."/>
            <person name="Tsui H.-C.T."/>
            <person name="Winkler M.E."/>
        </authorList>
    </citation>
    <scope>NUCLEOTIDE SEQUENCE</scope>
</reference>
<organism evidence="1">
    <name type="scientific">marine metagenome</name>
    <dbReference type="NCBI Taxonomy" id="408172"/>
    <lineage>
        <taxon>unclassified sequences</taxon>
        <taxon>metagenomes</taxon>
        <taxon>ecological metagenomes</taxon>
    </lineage>
</organism>
<dbReference type="AlphaFoldDB" id="A0A381NHP3"/>
<dbReference type="EMBL" id="UINC01000339">
    <property type="protein sequence ID" value="SUZ53624.1"/>
    <property type="molecule type" value="Genomic_DNA"/>
</dbReference>
<proteinExistence type="predicted"/>
<name>A0A381NHP3_9ZZZZ</name>
<sequence>MWMSALKVKQLFTGKRSRQLIKATLADCPVYRNLAS</sequence>
<evidence type="ECO:0000313" key="1">
    <source>
        <dbReference type="EMBL" id="SUZ53624.1"/>
    </source>
</evidence>
<protein>
    <submittedName>
        <fullName evidence="1">Uncharacterized protein</fullName>
    </submittedName>
</protein>